<evidence type="ECO:0000313" key="2">
    <source>
        <dbReference type="EMBL" id="SQA89767.1"/>
    </source>
</evidence>
<evidence type="ECO:0000313" key="4">
    <source>
        <dbReference type="Proteomes" id="UP000251937"/>
    </source>
</evidence>
<evidence type="ECO:0000313" key="1">
    <source>
        <dbReference type="EMBL" id="SKB55414.1"/>
    </source>
</evidence>
<dbReference type="EMBL" id="UAVR01000009">
    <property type="protein sequence ID" value="SQA89767.1"/>
    <property type="molecule type" value="Genomic_DNA"/>
</dbReference>
<proteinExistence type="predicted"/>
<evidence type="ECO:0000313" key="3">
    <source>
        <dbReference type="Proteomes" id="UP000190669"/>
    </source>
</evidence>
<reference evidence="2 4" key="2">
    <citation type="submission" date="2018-06" db="EMBL/GenBank/DDBJ databases">
        <authorList>
            <consortium name="Pathogen Informatics"/>
            <person name="Doyle S."/>
        </authorList>
    </citation>
    <scope>NUCLEOTIDE SEQUENCE [LARGE SCALE GENOMIC DNA]</scope>
    <source>
        <strain evidence="2 4">NCTC11212</strain>
    </source>
</reference>
<keyword evidence="3" id="KW-1185">Reference proteome</keyword>
<comment type="caution">
    <text evidence="2">The sequence shown here is derived from an EMBL/GenBank/DDBJ whole genome shotgun (WGS) entry which is preliminary data.</text>
</comment>
<dbReference type="AlphaFoldDB" id="A0AAX2IKM8"/>
<dbReference type="Proteomes" id="UP000251937">
    <property type="component" value="Unassembled WGS sequence"/>
</dbReference>
<name>A0AAX2IKM8_9FLAO</name>
<reference evidence="1 3" key="1">
    <citation type="submission" date="2017-02" db="EMBL/GenBank/DDBJ databases">
        <authorList>
            <person name="Varghese N."/>
            <person name="Submissions S."/>
        </authorList>
    </citation>
    <scope>NUCLEOTIDE SEQUENCE [LARGE SCALE GENOMIC DNA]</scope>
    <source>
        <strain evidence="1 3">DSM 16775</strain>
    </source>
</reference>
<dbReference type="Proteomes" id="UP000190669">
    <property type="component" value="Unassembled WGS sequence"/>
</dbReference>
<protein>
    <submittedName>
        <fullName evidence="2">Uncharacterized protein</fullName>
    </submittedName>
</protein>
<accession>A0AAX2IKM8</accession>
<organism evidence="2 4">
    <name type="scientific">Chryseobacterium balustinum</name>
    <dbReference type="NCBI Taxonomy" id="246"/>
    <lineage>
        <taxon>Bacteria</taxon>
        <taxon>Pseudomonadati</taxon>
        <taxon>Bacteroidota</taxon>
        <taxon>Flavobacteriia</taxon>
        <taxon>Flavobacteriales</taxon>
        <taxon>Weeksellaceae</taxon>
        <taxon>Chryseobacterium group</taxon>
        <taxon>Chryseobacterium</taxon>
    </lineage>
</organism>
<gene>
    <name evidence="2" type="ORF">NCTC11212_01973</name>
    <name evidence="1" type="ORF">SAMN05421800_103147</name>
</gene>
<sequence length="132" mass="15789">MEDSIATECVIGLQFYFLHRYWSYGANFYQQILFSEVSLLWSLNFVNMIMLQRRRPLGAYSFWRLSSTKVLLLLSKHSSQKKMNQSPSFIVYILRKINLTVFPNVPIPAKQGRALLWFYCIFLKFLQKDFLW</sequence>
<dbReference type="EMBL" id="FUZE01000003">
    <property type="protein sequence ID" value="SKB55414.1"/>
    <property type="molecule type" value="Genomic_DNA"/>
</dbReference>